<sequence>METVLSDLDATRHFGRVLGSLLAEQSRLLPVFFYGELGAGKTTLISAMVGALPGAENAETSSPSFTLCNIYATVPPVAHFDVYRQENGSADESLLDFLDGERHLVLVEWAERLPEYALPPDRLACEITVAKDGRRVRLTAFGRDAENLLAAAGSALDSHRAFSRGNP</sequence>
<keyword evidence="9" id="KW-0460">Magnesium</keyword>
<evidence type="ECO:0000256" key="10">
    <source>
        <dbReference type="ARBA" id="ARBA00032441"/>
    </source>
</evidence>
<proteinExistence type="inferred from homology"/>
<keyword evidence="6" id="KW-0479">Metal-binding</keyword>
<dbReference type="Pfam" id="PF02367">
    <property type="entry name" value="TsaE"/>
    <property type="match status" value="1"/>
</dbReference>
<dbReference type="SUPFAM" id="SSF52540">
    <property type="entry name" value="P-loop containing nucleoside triphosphate hydrolases"/>
    <property type="match status" value="1"/>
</dbReference>
<dbReference type="Gene3D" id="3.40.50.300">
    <property type="entry name" value="P-loop containing nucleotide triphosphate hydrolases"/>
    <property type="match status" value="1"/>
</dbReference>
<evidence type="ECO:0000256" key="3">
    <source>
        <dbReference type="ARBA" id="ARBA00019010"/>
    </source>
</evidence>
<gene>
    <name evidence="11" type="ORF">KL86DPRO_10512</name>
</gene>
<reference evidence="11" key="1">
    <citation type="submission" date="2016-04" db="EMBL/GenBank/DDBJ databases">
        <authorList>
            <person name="Evans L.H."/>
            <person name="Alamgir A."/>
            <person name="Owens N."/>
            <person name="Weber N.D."/>
            <person name="Virtaneva K."/>
            <person name="Barbian K."/>
            <person name="Babar A."/>
            <person name="Rosenke K."/>
        </authorList>
    </citation>
    <scope>NUCLEOTIDE SEQUENCE</scope>
    <source>
        <strain evidence="11">86</strain>
    </source>
</reference>
<dbReference type="GO" id="GO:0046872">
    <property type="term" value="F:metal ion binding"/>
    <property type="evidence" value="ECO:0007669"/>
    <property type="project" value="UniProtKB-KW"/>
</dbReference>
<dbReference type="InterPro" id="IPR027417">
    <property type="entry name" value="P-loop_NTPase"/>
</dbReference>
<accession>A0A212J2A9</accession>
<evidence type="ECO:0000256" key="7">
    <source>
        <dbReference type="ARBA" id="ARBA00022741"/>
    </source>
</evidence>
<comment type="subcellular location">
    <subcellularLocation>
        <location evidence="1">Cytoplasm</location>
    </subcellularLocation>
</comment>
<dbReference type="GO" id="GO:0002949">
    <property type="term" value="P:tRNA threonylcarbamoyladenosine modification"/>
    <property type="evidence" value="ECO:0007669"/>
    <property type="project" value="InterPro"/>
</dbReference>
<evidence type="ECO:0000313" key="11">
    <source>
        <dbReference type="EMBL" id="SBV93315.1"/>
    </source>
</evidence>
<dbReference type="AlphaFoldDB" id="A0A212J2A9"/>
<evidence type="ECO:0000256" key="4">
    <source>
        <dbReference type="ARBA" id="ARBA00022490"/>
    </source>
</evidence>
<keyword evidence="4" id="KW-0963">Cytoplasm</keyword>
<evidence type="ECO:0000256" key="6">
    <source>
        <dbReference type="ARBA" id="ARBA00022723"/>
    </source>
</evidence>
<dbReference type="EMBL" id="FLUQ01000001">
    <property type="protein sequence ID" value="SBV93315.1"/>
    <property type="molecule type" value="Genomic_DNA"/>
</dbReference>
<keyword evidence="8" id="KW-0067">ATP-binding</keyword>
<keyword evidence="5" id="KW-0819">tRNA processing</keyword>
<dbReference type="NCBIfam" id="TIGR00150">
    <property type="entry name" value="T6A_YjeE"/>
    <property type="match status" value="1"/>
</dbReference>
<evidence type="ECO:0000256" key="5">
    <source>
        <dbReference type="ARBA" id="ARBA00022694"/>
    </source>
</evidence>
<evidence type="ECO:0000256" key="9">
    <source>
        <dbReference type="ARBA" id="ARBA00022842"/>
    </source>
</evidence>
<dbReference type="PANTHER" id="PTHR33540">
    <property type="entry name" value="TRNA THREONYLCARBAMOYLADENOSINE BIOSYNTHESIS PROTEIN TSAE"/>
    <property type="match status" value="1"/>
</dbReference>
<comment type="similarity">
    <text evidence="2">Belongs to the TsaE family.</text>
</comment>
<protein>
    <recommendedName>
        <fullName evidence="3">tRNA threonylcarbamoyladenosine biosynthesis protein TsaE</fullName>
    </recommendedName>
    <alternativeName>
        <fullName evidence="10">t(6)A37 threonylcarbamoyladenosine biosynthesis protein TsaE</fullName>
    </alternativeName>
</protein>
<name>A0A212J2A9_9DELT</name>
<dbReference type="GO" id="GO:0005524">
    <property type="term" value="F:ATP binding"/>
    <property type="evidence" value="ECO:0007669"/>
    <property type="project" value="UniProtKB-KW"/>
</dbReference>
<evidence type="ECO:0000256" key="1">
    <source>
        <dbReference type="ARBA" id="ARBA00004496"/>
    </source>
</evidence>
<dbReference type="InterPro" id="IPR003442">
    <property type="entry name" value="T6A_TsaE"/>
</dbReference>
<organism evidence="11">
    <name type="scientific">uncultured delta proteobacterium</name>
    <dbReference type="NCBI Taxonomy" id="34034"/>
    <lineage>
        <taxon>Bacteria</taxon>
        <taxon>Deltaproteobacteria</taxon>
        <taxon>environmental samples</taxon>
    </lineage>
</organism>
<dbReference type="GO" id="GO:0005737">
    <property type="term" value="C:cytoplasm"/>
    <property type="evidence" value="ECO:0007669"/>
    <property type="project" value="UniProtKB-SubCell"/>
</dbReference>
<keyword evidence="7" id="KW-0547">Nucleotide-binding</keyword>
<evidence type="ECO:0000256" key="8">
    <source>
        <dbReference type="ARBA" id="ARBA00022840"/>
    </source>
</evidence>
<evidence type="ECO:0000256" key="2">
    <source>
        <dbReference type="ARBA" id="ARBA00007599"/>
    </source>
</evidence>
<dbReference type="PANTHER" id="PTHR33540:SF2">
    <property type="entry name" value="TRNA THREONYLCARBAMOYLADENOSINE BIOSYNTHESIS PROTEIN TSAE"/>
    <property type="match status" value="1"/>
</dbReference>